<dbReference type="EnsemblMetazoa" id="RPRC001733-RA">
    <property type="protein sequence ID" value="RPRC001733-PA"/>
    <property type="gene ID" value="RPRC001733"/>
</dbReference>
<dbReference type="STRING" id="13249.T1HCG9"/>
<dbReference type="eggNOG" id="KOG3528">
    <property type="taxonomic scope" value="Eukaryota"/>
</dbReference>
<reference evidence="3" key="1">
    <citation type="submission" date="2015-05" db="UniProtKB">
        <authorList>
            <consortium name="EnsemblMetazoa"/>
        </authorList>
    </citation>
    <scope>IDENTIFICATION</scope>
</reference>
<feature type="domain" description="PDZ" evidence="2">
    <location>
        <begin position="361"/>
        <end position="446"/>
    </location>
</feature>
<evidence type="ECO:0000256" key="1">
    <source>
        <dbReference type="SAM" id="MobiDB-lite"/>
    </source>
</evidence>
<dbReference type="SMART" id="SM00228">
    <property type="entry name" value="PDZ"/>
    <property type="match status" value="2"/>
</dbReference>
<dbReference type="Gene3D" id="2.30.42.10">
    <property type="match status" value="2"/>
</dbReference>
<feature type="region of interest" description="Disordered" evidence="1">
    <location>
        <begin position="9"/>
        <end position="41"/>
    </location>
</feature>
<protein>
    <recommendedName>
        <fullName evidence="2">PDZ domain-containing protein</fullName>
    </recommendedName>
</protein>
<evidence type="ECO:0000313" key="3">
    <source>
        <dbReference type="EnsemblMetazoa" id="RPRC001733-PA"/>
    </source>
</evidence>
<evidence type="ECO:0000313" key="4">
    <source>
        <dbReference type="Proteomes" id="UP000015103"/>
    </source>
</evidence>
<feature type="region of interest" description="Disordered" evidence="1">
    <location>
        <begin position="253"/>
        <end position="337"/>
    </location>
</feature>
<feature type="domain" description="PDZ" evidence="2">
    <location>
        <begin position="492"/>
        <end position="564"/>
    </location>
</feature>
<feature type="compositionally biased region" description="Low complexity" evidence="1">
    <location>
        <begin position="279"/>
        <end position="295"/>
    </location>
</feature>
<dbReference type="Pfam" id="PF00595">
    <property type="entry name" value="PDZ"/>
    <property type="match status" value="2"/>
</dbReference>
<dbReference type="InterPro" id="IPR001478">
    <property type="entry name" value="PDZ"/>
</dbReference>
<dbReference type="SUPFAM" id="SSF50156">
    <property type="entry name" value="PDZ domain-like"/>
    <property type="match status" value="2"/>
</dbReference>
<dbReference type="PANTHER" id="PTHR11324:SF16">
    <property type="entry name" value="PDZ DOMAIN-CONTAINING PROTEIN 2"/>
    <property type="match status" value="1"/>
</dbReference>
<name>T1HCG9_RHOPR</name>
<sequence>MLIIPREIVRPNKAPPSPPLKRDRPSTTTNTTTPKLAEQRKLKSTVDLRTLEFGCCQQSVDNVSTTLPRTERTGMTGTGLTRAVSFTSGTKLHSRSQSLVDVGTRTSLIKDDSRRLSTMIEQRKRCMSKLRGLVIPEKVAEVPHFVDLPEIKSRDCTLPESTPDKEQTESVDVQSCTMSNATVVNKLPSSPLISSPPWKSADSNLPKYSPAFKRKSLTIYDAHYQPSNGVNTGWFGLNQETKGDQYLDVIPSRPNMKQRATSPVHTKVIEIRDEESDCDSAVSSSRSDLSHSPTSELSRVSRTLSDDTNTSTEPTLTATSSLITTDRPAQQDRTSLNNDRELSQLIEEANHTLEESHEVVVVILHRDNPGGSIGITLAGGADYEAKEITVHKVLVGSPAERDGRIQKGDRILSINGKSMKGLTHYESLAILKAPRPEVVLVVSRHKSDPQDDTTPLRCHTNTLRSPRFIEPPKFSSPPSDKENELKWGPIESVTLHKDGAGLGFSLEGGKDSPYGDMPLTIKKIFTGGCAEKSGLVYAGDELLTVNGHDVSGLSRIEAWALMKRLPDGRVTLAIRHPIHSAT</sequence>
<dbReference type="HOGENOM" id="CLU_468797_0_0_1"/>
<feature type="compositionally biased region" description="Polar residues" evidence="1">
    <location>
        <begin position="296"/>
        <end position="337"/>
    </location>
</feature>
<dbReference type="CDD" id="cd06763">
    <property type="entry name" value="PDZ7_PDZD2-PDZ4_hPro-IL-16-like"/>
    <property type="match status" value="1"/>
</dbReference>
<dbReference type="OMA" id="TIYDAHY"/>
<dbReference type="AlphaFoldDB" id="T1HCG9"/>
<dbReference type="InterPro" id="IPR036034">
    <property type="entry name" value="PDZ_sf"/>
</dbReference>
<dbReference type="PANTHER" id="PTHR11324">
    <property type="entry name" value="IL16-RELATED"/>
    <property type="match status" value="1"/>
</dbReference>
<keyword evidence="4" id="KW-1185">Reference proteome</keyword>
<dbReference type="EMBL" id="ACPB03001666">
    <property type="status" value="NOT_ANNOTATED_CDS"/>
    <property type="molecule type" value="Genomic_DNA"/>
</dbReference>
<dbReference type="VEuPathDB" id="VectorBase:RPRC001733"/>
<accession>T1HCG9</accession>
<proteinExistence type="predicted"/>
<dbReference type="PROSITE" id="PS50106">
    <property type="entry name" value="PDZ"/>
    <property type="match status" value="2"/>
</dbReference>
<dbReference type="CDD" id="cd06762">
    <property type="entry name" value="PDZ6_PDZD2-PDZ3_hPro-IL-16-like"/>
    <property type="match status" value="1"/>
</dbReference>
<dbReference type="Proteomes" id="UP000015103">
    <property type="component" value="Unassembled WGS sequence"/>
</dbReference>
<evidence type="ECO:0000259" key="2">
    <source>
        <dbReference type="PROSITE" id="PS50106"/>
    </source>
</evidence>
<organism evidence="3 4">
    <name type="scientific">Rhodnius prolixus</name>
    <name type="common">Triatomid bug</name>
    <dbReference type="NCBI Taxonomy" id="13249"/>
    <lineage>
        <taxon>Eukaryota</taxon>
        <taxon>Metazoa</taxon>
        <taxon>Ecdysozoa</taxon>
        <taxon>Arthropoda</taxon>
        <taxon>Hexapoda</taxon>
        <taxon>Insecta</taxon>
        <taxon>Pterygota</taxon>
        <taxon>Neoptera</taxon>
        <taxon>Paraneoptera</taxon>
        <taxon>Hemiptera</taxon>
        <taxon>Heteroptera</taxon>
        <taxon>Panheteroptera</taxon>
        <taxon>Cimicomorpha</taxon>
        <taxon>Reduviidae</taxon>
        <taxon>Triatominae</taxon>
        <taxon>Rhodnius</taxon>
    </lineage>
</organism>
<dbReference type="InParanoid" id="T1HCG9"/>